<dbReference type="EMBL" id="KY821088">
    <property type="protein sequence ID" value="ARM70156.1"/>
    <property type="molecule type" value="Genomic_DNA"/>
</dbReference>
<sequence length="96" mass="11463">MEGGTLKMEKETEMKMNHLKREYYRLDATPQLKAKLQKEAKKLGYRLVTSMFGCHFEEIKPPVQVDKVISVMESEWKRLKEIEKMYFEMLKESEGK</sequence>
<evidence type="ECO:0000313" key="1">
    <source>
        <dbReference type="EMBL" id="ARM70156.1"/>
    </source>
</evidence>
<keyword evidence="2" id="KW-1185">Reference proteome</keyword>
<protein>
    <submittedName>
        <fullName evidence="1">Uncharacterized protein</fullName>
    </submittedName>
</protein>
<dbReference type="Proteomes" id="UP000221132">
    <property type="component" value="Segment"/>
</dbReference>
<reference evidence="2" key="1">
    <citation type="submission" date="2017-03" db="EMBL/GenBank/DDBJ databases">
        <authorList>
            <person name="Abille Z."/>
            <person name="Afsharjavan R."/>
            <person name="Alms C.E."/>
            <person name="Anil A."/>
            <person name="Azuma E.A."/>
            <person name="Boateng D."/>
            <person name="Bowden K.V."/>
            <person name="Bui Q."/>
            <person name="Callaghan K.D."/>
            <person name="Canova P.N."/>
            <person name="Carter A.-G.V."/>
            <person name="Carty B."/>
            <person name="Choudhary A."/>
            <person name="Chugh K."/>
            <person name="Clark C.B."/>
            <person name="Clark J."/>
            <person name="Cortez R."/>
            <person name="Dalwadi R.M."/>
            <person name="Daou G."/>
            <person name="Das M."/>
            <person name="Dasari S."/>
            <person name="Davis E.H."/>
            <person name="Defreitas N."/>
            <person name="Demirji J."/>
            <person name="Endres C."/>
            <person name="Fakhar S."/>
            <person name="Feeley N."/>
            <person name="Flores D.C."/>
            <person name="Fowler A.R."/>
            <person name="George T."/>
            <person name="Greis H.L."/>
            <person name="Groleau D.L."/>
            <person name="Gulati J.K."/>
            <person name="Guzman W."/>
            <person name="Hallworth A.N."/>
            <person name="Hariri A."/>
            <person name="Haya V.N."/>
            <person name="Hoffman A.K."/>
            <person name="Horne B."/>
            <person name="Howard T."/>
            <person name="Iglesia A.J."/>
            <person name="Ijezie O.D."/>
            <person name="Incognito N.A."/>
            <person name="Inen J.A."/>
            <person name="Jaiswal A."/>
            <person name="Jezek R.A."/>
            <person name="Kawa A.C."/>
            <person name="Khan F."/>
            <person name="Khin A.C."/>
            <person name="Knapo J."/>
            <person name="Kong A.S."/>
            <person name="Le B.Q."/>
            <person name="Le Q.M."/>
            <person name="Le T.-H.M."/>
            <person name="Lee M."/>
            <person name="Lockwood J.L."/>
            <person name="Loto-Rojas G.S."/>
            <person name="Mantzavinos A."/>
            <person name="Martinez D.R."/>
            <person name="Meadows A.R."/>
            <person name="Mehr S."/>
            <person name="Mellon M.N."/>
            <person name="Memon S."/>
            <person name="Miller B."/>
            <person name="Min S."/>
            <person name="Mitchell L.M."/>
            <person name="Mohamed I.R."/>
            <person name="Mohammed F.O."/>
            <person name="More S."/>
            <person name="Muntaha S."/>
            <person name="Nadeem I."/>
            <person name="Ndjeumen-Njinguet A.S."/>
            <person name="Ng P."/>
            <person name="Ngu V.E."/>
            <person name="Nguyen B.N."/>
            <person name="OHern C.T."/>
            <person name="Oboh U.S."/>
            <person name="Pagano C.W."/>
            <person name="Panakal P.R."/>
            <person name="Park D.A."/>
            <person name="Parsana D."/>
            <person name="Patel P."/>
            <person name="Patel V.S."/>
            <person name="Patwardhan V.M."/>
            <person name="Pawar S.D."/>
            <person name="Payne V.R."/>
            <person name="Petricel I.M."/>
            <person name="Phillips C."/>
            <person name="Puglisi K.M."/>
            <person name="Ramaprasad G."/>
            <person name="Raza A.S."/>
            <person name="Rivera-Oven A.G."/>
            <person name="Robins E."/>
            <person name="Roeun D.C."/>
            <person name="Rostovtseva N."/>
            <person name="Sadat M."/>
            <person name="Seas A."/>
            <person name="So E.J."/>
            <person name="Sogbesan C."/>
            <person name="Strumsky L.A."/>
            <person name="Sun J.L."/>
            <person name="Sutherland H.J."/>
            <person name="Tchakounte I."/>
            <person name="Tewell J.R."/>
            <person name="Thapa D.J."/>
            <person name="Tkach Y."/>
            <person name="Tran C.D."/>
            <person name="Tran V."/>
            <person name="Vithayathil T."/>
            <person name="Vivekanandan A."/>
            <person name="Wang S.R."/>
            <person name="White E."/>
            <person name="Yang A.L."/>
            <person name="Ye D.T."/>
            <person name="Yirenkyi M."/>
            <person name="Zarb J.S."/>
            <person name="Zhang S."/>
            <person name="Zhou M.T."/>
            <person name="Cao A."/>
            <person name="Nguyen K.M."/>
            <person name="Patel K."/>
            <person name="Patel P."/>
            <person name="Pennington E."/>
            <person name="Sendze O."/>
            <person name="Zahangir S."/>
            <person name="Correa-Mendez M."/>
            <person name="Fabian M.F."/>
            <person name="Liu S."/>
            <person name="Jethmalani Y."/>
            <person name="Nunn R."/>
            <person name="Prakash A."/>
            <person name="Louise T."/>
            <person name="Johnson A."/>
            <person name="Erill I."/>
            <person name="Caruso S.M."/>
        </authorList>
    </citation>
    <scope>NUCLEOTIDE SEQUENCE [LARGE SCALE GENOMIC DNA]</scope>
</reference>
<name>A0A1W6JSC6_9CAUD</name>
<proteinExistence type="predicted"/>
<organism evidence="1 2">
    <name type="scientific">Bacillus phage Harambe</name>
    <dbReference type="NCBI Taxonomy" id="1981931"/>
    <lineage>
        <taxon>Viruses</taxon>
        <taxon>Duplodnaviria</taxon>
        <taxon>Heunggongvirae</taxon>
        <taxon>Uroviricota</taxon>
        <taxon>Caudoviricetes</taxon>
        <taxon>Salasmaviridae</taxon>
        <taxon>Harambevirus</taxon>
        <taxon>Harambevirus harambe</taxon>
    </lineage>
</organism>
<gene>
    <name evidence="1" type="ORF">HARAMBE_7</name>
</gene>
<evidence type="ECO:0000313" key="2">
    <source>
        <dbReference type="Proteomes" id="UP000221132"/>
    </source>
</evidence>
<accession>A0A1W6JSC6</accession>